<evidence type="ECO:0000256" key="6">
    <source>
        <dbReference type="ARBA" id="ARBA00023242"/>
    </source>
</evidence>
<name>A0A8H3NWT1_9EURO</name>
<evidence type="ECO:0000259" key="8">
    <source>
        <dbReference type="PROSITE" id="PS50048"/>
    </source>
</evidence>
<dbReference type="AlphaFoldDB" id="A0A8H3NWT1"/>
<evidence type="ECO:0000256" key="4">
    <source>
        <dbReference type="ARBA" id="ARBA00023125"/>
    </source>
</evidence>
<keyword evidence="3" id="KW-0805">Transcription regulation</keyword>
<feature type="region of interest" description="Disordered" evidence="7">
    <location>
        <begin position="118"/>
        <end position="142"/>
    </location>
</feature>
<dbReference type="InterPro" id="IPR036864">
    <property type="entry name" value="Zn2-C6_fun-type_DNA-bd_sf"/>
</dbReference>
<evidence type="ECO:0000256" key="2">
    <source>
        <dbReference type="ARBA" id="ARBA00022723"/>
    </source>
</evidence>
<dbReference type="InterPro" id="IPR001138">
    <property type="entry name" value="Zn2Cys6_DnaBD"/>
</dbReference>
<dbReference type="PANTHER" id="PTHR31001">
    <property type="entry name" value="UNCHARACTERIZED TRANSCRIPTIONAL REGULATORY PROTEIN"/>
    <property type="match status" value="1"/>
</dbReference>
<reference evidence="9 10" key="1">
    <citation type="submission" date="2020-01" db="EMBL/GenBank/DDBJ databases">
        <title>Draft genome sequence of Aspergillus udagawae IFM 46972.</title>
        <authorList>
            <person name="Takahashi H."/>
            <person name="Yaguchi T."/>
        </authorList>
    </citation>
    <scope>NUCLEOTIDE SEQUENCE [LARGE SCALE GENOMIC DNA]</scope>
    <source>
        <strain evidence="9 10">IFM 46972</strain>
    </source>
</reference>
<dbReference type="CDD" id="cd12148">
    <property type="entry name" value="fungal_TF_MHR"/>
    <property type="match status" value="1"/>
</dbReference>
<feature type="compositionally biased region" description="Acidic residues" evidence="7">
    <location>
        <begin position="125"/>
        <end position="135"/>
    </location>
</feature>
<comment type="caution">
    <text evidence="9">The sequence shown here is derived from an EMBL/GenBank/DDBJ whole genome shotgun (WGS) entry which is preliminary data.</text>
</comment>
<evidence type="ECO:0000313" key="9">
    <source>
        <dbReference type="EMBL" id="GFF39795.1"/>
    </source>
</evidence>
<keyword evidence="4" id="KW-0238">DNA-binding</keyword>
<evidence type="ECO:0000256" key="3">
    <source>
        <dbReference type="ARBA" id="ARBA00023015"/>
    </source>
</evidence>
<dbReference type="EMBL" id="BLKC01000039">
    <property type="protein sequence ID" value="GFF39795.1"/>
    <property type="molecule type" value="Genomic_DNA"/>
</dbReference>
<evidence type="ECO:0000256" key="1">
    <source>
        <dbReference type="ARBA" id="ARBA00004123"/>
    </source>
</evidence>
<dbReference type="GO" id="GO:0006351">
    <property type="term" value="P:DNA-templated transcription"/>
    <property type="evidence" value="ECO:0007669"/>
    <property type="project" value="InterPro"/>
</dbReference>
<dbReference type="GO" id="GO:0003677">
    <property type="term" value="F:DNA binding"/>
    <property type="evidence" value="ECO:0007669"/>
    <property type="project" value="UniProtKB-KW"/>
</dbReference>
<feature type="non-terminal residue" evidence="9">
    <location>
        <position position="650"/>
    </location>
</feature>
<dbReference type="SMART" id="SM00066">
    <property type="entry name" value="GAL4"/>
    <property type="match status" value="1"/>
</dbReference>
<feature type="region of interest" description="Disordered" evidence="7">
    <location>
        <begin position="66"/>
        <end position="98"/>
    </location>
</feature>
<proteinExistence type="predicted"/>
<dbReference type="SUPFAM" id="SSF57701">
    <property type="entry name" value="Zn2/Cys6 DNA-binding domain"/>
    <property type="match status" value="1"/>
</dbReference>
<comment type="subcellular location">
    <subcellularLocation>
        <location evidence="1">Nucleus</location>
    </subcellularLocation>
</comment>
<dbReference type="GO" id="GO:0005634">
    <property type="term" value="C:nucleus"/>
    <property type="evidence" value="ECO:0007669"/>
    <property type="project" value="UniProtKB-SubCell"/>
</dbReference>
<keyword evidence="2" id="KW-0479">Metal-binding</keyword>
<evidence type="ECO:0000256" key="7">
    <source>
        <dbReference type="SAM" id="MobiDB-lite"/>
    </source>
</evidence>
<dbReference type="Proteomes" id="UP000465221">
    <property type="component" value="Unassembled WGS sequence"/>
</dbReference>
<keyword evidence="6" id="KW-0539">Nucleus</keyword>
<feature type="compositionally biased region" description="Polar residues" evidence="7">
    <location>
        <begin position="70"/>
        <end position="87"/>
    </location>
</feature>
<dbReference type="CDD" id="cd00067">
    <property type="entry name" value="GAL4"/>
    <property type="match status" value="1"/>
</dbReference>
<accession>A0A8H3NWT1</accession>
<evidence type="ECO:0000256" key="5">
    <source>
        <dbReference type="ARBA" id="ARBA00023163"/>
    </source>
</evidence>
<sequence>HVLACVLCQHRKIKCDRTFPCANCVRTGAQSVLTPQLWRRRFPERDLLKHLRPLKACFASTTSSSILSTHHPQSTGLPVRTLPSQSNHPRDGWPPVERKDSSQIYICERAKALPFQRTIGSKEVEENDTRDDENDAGSMHDNDDLRQGVIKKAWNHIFQGQSNNHVLLDLTIGNIFKLWWIYLDNVNPLLKVMRAPTLQARIIDAASNISSLSPTLEALIFSIYRVSILSLADDECTAVFGVPKKDLLTGYQFACPQALQNCDFLQSSNRDCLTALYLYLVSIRADTDPVSLSSLLSVAIRIAQRMGIHDESMYGKCPALEAQMRRRLWWSLIIFDNRICEMFDNKTAALGPTLDCSIPLNLNDFELQPEMKTAPATNNRPTEMHFAVILSELADFVRHSAFHLDFTNPSIKNIAGQHSIAEEADRLIALEKTLEEMYLAFCTSESPLHFMTICTMRGHLAKYRFLQHWRHSVAFVQQTGAQRNVAVSHALRILECDTNLMTSPLTKGYIWFLHVHFPFPAYIHLLQDLKERPVGAHADQAWEVMSKNYEVRIQGAKQTDRPFFTVFSRIVFQAWEARENQARRRDRPLVLPRIVSNIRNKAIQMTANFSSDGNTNQHGGCLDASLDDVSTMPTQMDFIAPCMAYGTRGQ</sequence>
<dbReference type="GO" id="GO:0008270">
    <property type="term" value="F:zinc ion binding"/>
    <property type="evidence" value="ECO:0007669"/>
    <property type="project" value="InterPro"/>
</dbReference>
<keyword evidence="5" id="KW-0804">Transcription</keyword>
<dbReference type="Pfam" id="PF04082">
    <property type="entry name" value="Fungal_trans"/>
    <property type="match status" value="1"/>
</dbReference>
<dbReference type="Gene3D" id="4.10.240.10">
    <property type="entry name" value="Zn(2)-C6 fungal-type DNA-binding domain"/>
    <property type="match status" value="1"/>
</dbReference>
<evidence type="ECO:0000313" key="10">
    <source>
        <dbReference type="Proteomes" id="UP000465221"/>
    </source>
</evidence>
<dbReference type="InterPro" id="IPR050613">
    <property type="entry name" value="Sec_Metabolite_Reg"/>
</dbReference>
<dbReference type="Pfam" id="PF00172">
    <property type="entry name" value="Zn_clus"/>
    <property type="match status" value="1"/>
</dbReference>
<protein>
    <submittedName>
        <fullName evidence="9">Putative sterigmatocystin biosynthesis protein stcQ</fullName>
    </submittedName>
</protein>
<organism evidence="9 10">
    <name type="scientific">Aspergillus udagawae</name>
    <dbReference type="NCBI Taxonomy" id="91492"/>
    <lineage>
        <taxon>Eukaryota</taxon>
        <taxon>Fungi</taxon>
        <taxon>Dikarya</taxon>
        <taxon>Ascomycota</taxon>
        <taxon>Pezizomycotina</taxon>
        <taxon>Eurotiomycetes</taxon>
        <taxon>Eurotiomycetidae</taxon>
        <taxon>Eurotiales</taxon>
        <taxon>Aspergillaceae</taxon>
        <taxon>Aspergillus</taxon>
        <taxon>Aspergillus subgen. Fumigati</taxon>
    </lineage>
</organism>
<feature type="compositionally biased region" description="Basic and acidic residues" evidence="7">
    <location>
        <begin position="88"/>
        <end position="98"/>
    </location>
</feature>
<feature type="domain" description="Zn(2)-C6 fungal-type" evidence="8">
    <location>
        <begin position="4"/>
        <end position="33"/>
    </location>
</feature>
<dbReference type="SMART" id="SM00906">
    <property type="entry name" value="Fungal_trans"/>
    <property type="match status" value="1"/>
</dbReference>
<dbReference type="InterPro" id="IPR007219">
    <property type="entry name" value="XnlR_reg_dom"/>
</dbReference>
<dbReference type="PROSITE" id="PS50048">
    <property type="entry name" value="ZN2_CY6_FUNGAL_2"/>
    <property type="match status" value="1"/>
</dbReference>
<dbReference type="PANTHER" id="PTHR31001:SF45">
    <property type="entry name" value="ZN(II)2CYS6 TRANSCRIPTION FACTOR (EUROFUNG)"/>
    <property type="match status" value="1"/>
</dbReference>
<dbReference type="GO" id="GO:0000981">
    <property type="term" value="F:DNA-binding transcription factor activity, RNA polymerase II-specific"/>
    <property type="evidence" value="ECO:0007669"/>
    <property type="project" value="InterPro"/>
</dbReference>
<gene>
    <name evidence="9" type="ORF">IFM46972_05997</name>
</gene>